<protein>
    <submittedName>
        <fullName evidence="1">Uncharacterized protein</fullName>
    </submittedName>
</protein>
<gene>
    <name evidence="1" type="ORF">MRB53_035040</name>
</gene>
<organism evidence="1 2">
    <name type="scientific">Persea americana</name>
    <name type="common">Avocado</name>
    <dbReference type="NCBI Taxonomy" id="3435"/>
    <lineage>
        <taxon>Eukaryota</taxon>
        <taxon>Viridiplantae</taxon>
        <taxon>Streptophyta</taxon>
        <taxon>Embryophyta</taxon>
        <taxon>Tracheophyta</taxon>
        <taxon>Spermatophyta</taxon>
        <taxon>Magnoliopsida</taxon>
        <taxon>Magnoliidae</taxon>
        <taxon>Laurales</taxon>
        <taxon>Lauraceae</taxon>
        <taxon>Persea</taxon>
    </lineage>
</organism>
<proteinExistence type="predicted"/>
<keyword evidence="2" id="KW-1185">Reference proteome</keyword>
<reference evidence="1 2" key="1">
    <citation type="journal article" date="2022" name="Hortic Res">
        <title>A haplotype resolved chromosomal level avocado genome allows analysis of novel avocado genes.</title>
        <authorList>
            <person name="Nath O."/>
            <person name="Fletcher S.J."/>
            <person name="Hayward A."/>
            <person name="Shaw L.M."/>
            <person name="Masouleh A.K."/>
            <person name="Furtado A."/>
            <person name="Henry R.J."/>
            <person name="Mitter N."/>
        </authorList>
    </citation>
    <scope>NUCLEOTIDE SEQUENCE [LARGE SCALE GENOMIC DNA]</scope>
    <source>
        <strain evidence="2">cv. Hass</strain>
    </source>
</reference>
<name>A0ACC2K3I0_PERAE</name>
<dbReference type="EMBL" id="CM056820">
    <property type="protein sequence ID" value="KAJ8615668.1"/>
    <property type="molecule type" value="Genomic_DNA"/>
</dbReference>
<evidence type="ECO:0000313" key="1">
    <source>
        <dbReference type="EMBL" id="KAJ8615668.1"/>
    </source>
</evidence>
<dbReference type="Proteomes" id="UP001234297">
    <property type="component" value="Chromosome 12"/>
</dbReference>
<accession>A0ACC2K3I0</accession>
<evidence type="ECO:0000313" key="2">
    <source>
        <dbReference type="Proteomes" id="UP001234297"/>
    </source>
</evidence>
<comment type="caution">
    <text evidence="1">The sequence shown here is derived from an EMBL/GenBank/DDBJ whole genome shotgun (WGS) entry which is preliminary data.</text>
</comment>
<sequence>MSDPIAINDCSYLSGRTVFPGGRWRPTLILALWSEAKGGLAVACLCTELASMPSCRAVVLSYRAIEQAAELLTELPSY</sequence>